<reference evidence="1" key="1">
    <citation type="journal article" date="2023" name="G3 (Bethesda)">
        <title>A reference genome for the long-term kleptoplast-retaining sea slug Elysia crispata morphotype clarki.</title>
        <authorList>
            <person name="Eastman K.E."/>
            <person name="Pendleton A.L."/>
            <person name="Shaikh M.A."/>
            <person name="Suttiyut T."/>
            <person name="Ogas R."/>
            <person name="Tomko P."/>
            <person name="Gavelis G."/>
            <person name="Widhalm J.R."/>
            <person name="Wisecaver J.H."/>
        </authorList>
    </citation>
    <scope>NUCLEOTIDE SEQUENCE</scope>
    <source>
        <strain evidence="1">ECLA1</strain>
    </source>
</reference>
<organism evidence="1 2">
    <name type="scientific">Elysia crispata</name>
    <name type="common">lettuce slug</name>
    <dbReference type="NCBI Taxonomy" id="231223"/>
    <lineage>
        <taxon>Eukaryota</taxon>
        <taxon>Metazoa</taxon>
        <taxon>Spiralia</taxon>
        <taxon>Lophotrochozoa</taxon>
        <taxon>Mollusca</taxon>
        <taxon>Gastropoda</taxon>
        <taxon>Heterobranchia</taxon>
        <taxon>Euthyneura</taxon>
        <taxon>Panpulmonata</taxon>
        <taxon>Sacoglossa</taxon>
        <taxon>Placobranchoidea</taxon>
        <taxon>Plakobranchidae</taxon>
        <taxon>Elysia</taxon>
    </lineage>
</organism>
<protein>
    <submittedName>
        <fullName evidence="1">Uncharacterized protein</fullName>
    </submittedName>
</protein>
<evidence type="ECO:0000313" key="1">
    <source>
        <dbReference type="EMBL" id="KAK3772025.1"/>
    </source>
</evidence>
<dbReference type="EMBL" id="JAWDGP010003662">
    <property type="protein sequence ID" value="KAK3772025.1"/>
    <property type="molecule type" value="Genomic_DNA"/>
</dbReference>
<sequence length="152" mass="17531">MACTLRNPVRQGTDLLMNHGLYNKKPRQATDWSADEPWLVPCETPSGKGLKSRGRRRASTNNRIQGEREIGRKGIWEGGDECKKERPYQHNSIYHCCNLCVASYTGFGRRVAQRTQLALDVIYPSWLWKNVHPDTTIEIGSNICPVYRQYRH</sequence>
<name>A0AAE0ZMH3_9GAST</name>
<gene>
    <name evidence="1" type="ORF">RRG08_008263</name>
</gene>
<keyword evidence="2" id="KW-1185">Reference proteome</keyword>
<evidence type="ECO:0000313" key="2">
    <source>
        <dbReference type="Proteomes" id="UP001283361"/>
    </source>
</evidence>
<dbReference type="AlphaFoldDB" id="A0AAE0ZMH3"/>
<dbReference type="Proteomes" id="UP001283361">
    <property type="component" value="Unassembled WGS sequence"/>
</dbReference>
<proteinExistence type="predicted"/>
<accession>A0AAE0ZMH3</accession>
<comment type="caution">
    <text evidence="1">The sequence shown here is derived from an EMBL/GenBank/DDBJ whole genome shotgun (WGS) entry which is preliminary data.</text>
</comment>